<reference evidence="1 2" key="1">
    <citation type="submission" date="2016-01" db="EMBL/GenBank/DDBJ databases">
        <title>Whole genome sequence and analysis of Micromonospora rosaria DSM 803, which can produce antibacterial substance rosamicin.</title>
        <authorList>
            <person name="Yang H."/>
            <person name="He X."/>
            <person name="Zhu D."/>
        </authorList>
    </citation>
    <scope>NUCLEOTIDE SEQUENCE [LARGE SCALE GENOMIC DNA]</scope>
    <source>
        <strain evidence="1 2">DSM 803</strain>
    </source>
</reference>
<dbReference type="OrthoDB" id="5684515at2"/>
<protein>
    <recommendedName>
        <fullName evidence="3">N-acetylglutamate synthase</fullName>
    </recommendedName>
</protein>
<dbReference type="Pfam" id="PF26421">
    <property type="entry name" value="Avidin_like"/>
    <property type="match status" value="1"/>
</dbReference>
<proteinExistence type="predicted"/>
<comment type="caution">
    <text evidence="1">The sequence shown here is derived from an EMBL/GenBank/DDBJ whole genome shotgun (WGS) entry which is preliminary data.</text>
</comment>
<evidence type="ECO:0008006" key="3">
    <source>
        <dbReference type="Google" id="ProtNLM"/>
    </source>
</evidence>
<dbReference type="AlphaFoldDB" id="A0A136PVC7"/>
<dbReference type="EMBL" id="LRQV01000019">
    <property type="protein sequence ID" value="KXK62428.1"/>
    <property type="molecule type" value="Genomic_DNA"/>
</dbReference>
<dbReference type="InterPro" id="IPR058595">
    <property type="entry name" value="Avidin-like"/>
</dbReference>
<dbReference type="RefSeq" id="WP_067362153.1">
    <property type="nucleotide sequence ID" value="NZ_JBIUBN010000032.1"/>
</dbReference>
<accession>A0A136PVC7</accession>
<organism evidence="1 2">
    <name type="scientific">Micromonospora rosaria</name>
    <dbReference type="NCBI Taxonomy" id="47874"/>
    <lineage>
        <taxon>Bacteria</taxon>
        <taxon>Bacillati</taxon>
        <taxon>Actinomycetota</taxon>
        <taxon>Actinomycetes</taxon>
        <taxon>Micromonosporales</taxon>
        <taxon>Micromonosporaceae</taxon>
        <taxon>Micromonospora</taxon>
    </lineage>
</organism>
<dbReference type="Proteomes" id="UP000070620">
    <property type="component" value="Unassembled WGS sequence"/>
</dbReference>
<name>A0A136PVC7_9ACTN</name>
<gene>
    <name evidence="1" type="ORF">AWW66_08260</name>
</gene>
<evidence type="ECO:0000313" key="2">
    <source>
        <dbReference type="Proteomes" id="UP000070620"/>
    </source>
</evidence>
<keyword evidence="2" id="KW-1185">Reference proteome</keyword>
<sequence length="110" mass="12111">MSINYDGRRFRKVGAGPDEAATALYRQDGDLVWGQFSGGDVRQGSLTGRADPVGRIDFTYTMVLRDGKVIAGRCRSTPQVLPNGRIRLDEDWERFGTEADQGTSAIEEVS</sequence>
<evidence type="ECO:0000313" key="1">
    <source>
        <dbReference type="EMBL" id="KXK62428.1"/>
    </source>
</evidence>